<dbReference type="InterPro" id="IPR011009">
    <property type="entry name" value="Kinase-like_dom_sf"/>
</dbReference>
<evidence type="ECO:0000313" key="4">
    <source>
        <dbReference type="Proteomes" id="UP000318571"/>
    </source>
</evidence>
<dbReference type="CDD" id="cd01301">
    <property type="entry name" value="rDP_like"/>
    <property type="match status" value="1"/>
</dbReference>
<keyword evidence="1" id="KW-0449">Lipoprotein</keyword>
<comment type="catalytic activity">
    <reaction evidence="1">
        <text>an L-aminoacyl-L-amino acid + H2O = 2 an L-alpha-amino acid</text>
        <dbReference type="Rhea" id="RHEA:48940"/>
        <dbReference type="ChEBI" id="CHEBI:15377"/>
        <dbReference type="ChEBI" id="CHEBI:59869"/>
        <dbReference type="ChEBI" id="CHEBI:77460"/>
        <dbReference type="EC" id="3.4.13.19"/>
    </reaction>
</comment>
<proteinExistence type="inferred from homology"/>
<gene>
    <name evidence="3" type="ORF">TCAL_11852</name>
</gene>
<accession>A0A553PGK6</accession>
<keyword evidence="1" id="KW-0479">Metal-binding</keyword>
<dbReference type="SUPFAM" id="SSF56112">
    <property type="entry name" value="Protein kinase-like (PK-like)"/>
    <property type="match status" value="1"/>
</dbReference>
<dbReference type="PROSITE" id="PS51365">
    <property type="entry name" value="RENAL_DIPEPTIDASE_2"/>
    <property type="match status" value="1"/>
</dbReference>
<dbReference type="Pfam" id="PF01244">
    <property type="entry name" value="Peptidase_M19"/>
    <property type="match status" value="1"/>
</dbReference>
<dbReference type="AlphaFoldDB" id="A0A553PGK6"/>
<dbReference type="InterPro" id="IPR000014">
    <property type="entry name" value="PAS"/>
</dbReference>
<dbReference type="PANTHER" id="PTHR10443">
    <property type="entry name" value="MICROSOMAL DIPEPTIDASE"/>
    <property type="match status" value="1"/>
</dbReference>
<comment type="caution">
    <text evidence="3">The sequence shown here is derived from an EMBL/GenBank/DDBJ whole genome shotgun (WGS) entry which is preliminary data.</text>
</comment>
<comment type="cofactor">
    <cofactor evidence="1">
        <name>Zn(2+)</name>
        <dbReference type="ChEBI" id="CHEBI:29105"/>
    </cofactor>
</comment>
<dbReference type="GO" id="GO:0006508">
    <property type="term" value="P:proteolysis"/>
    <property type="evidence" value="ECO:0007669"/>
    <property type="project" value="UniProtKB-KW"/>
</dbReference>
<dbReference type="GO" id="GO:0046872">
    <property type="term" value="F:metal ion binding"/>
    <property type="evidence" value="ECO:0007669"/>
    <property type="project" value="UniProtKB-UniRule"/>
</dbReference>
<dbReference type="GO" id="GO:0098552">
    <property type="term" value="C:side of membrane"/>
    <property type="evidence" value="ECO:0007669"/>
    <property type="project" value="UniProtKB-KW"/>
</dbReference>
<dbReference type="GO" id="GO:0070573">
    <property type="term" value="F:metallodipeptidase activity"/>
    <property type="evidence" value="ECO:0007669"/>
    <property type="project" value="InterPro"/>
</dbReference>
<feature type="domain" description="PAS" evidence="2">
    <location>
        <begin position="252"/>
        <end position="310"/>
    </location>
</feature>
<evidence type="ECO:0000259" key="2">
    <source>
        <dbReference type="PROSITE" id="PS50112"/>
    </source>
</evidence>
<dbReference type="InterPro" id="IPR008257">
    <property type="entry name" value="Pept_M19"/>
</dbReference>
<evidence type="ECO:0000313" key="3">
    <source>
        <dbReference type="EMBL" id="TRY76808.1"/>
    </source>
</evidence>
<organism evidence="3 4">
    <name type="scientific">Tigriopus californicus</name>
    <name type="common">Marine copepod</name>
    <dbReference type="NCBI Taxonomy" id="6832"/>
    <lineage>
        <taxon>Eukaryota</taxon>
        <taxon>Metazoa</taxon>
        <taxon>Ecdysozoa</taxon>
        <taxon>Arthropoda</taxon>
        <taxon>Crustacea</taxon>
        <taxon>Multicrustacea</taxon>
        <taxon>Hexanauplia</taxon>
        <taxon>Copepoda</taxon>
        <taxon>Harpacticoida</taxon>
        <taxon>Harpacticidae</taxon>
        <taxon>Tigriopus</taxon>
    </lineage>
</organism>
<keyword evidence="1" id="KW-0482">Metalloprotease</keyword>
<keyword evidence="1" id="KW-0472">Membrane</keyword>
<dbReference type="InterPro" id="IPR032466">
    <property type="entry name" value="Metal_Hydrolase"/>
</dbReference>
<protein>
    <recommendedName>
        <fullName evidence="1">Dipeptidase</fullName>
        <ecNumber evidence="1">3.4.13.19</ecNumber>
    </recommendedName>
</protein>
<dbReference type="GO" id="GO:0004672">
    <property type="term" value="F:protein kinase activity"/>
    <property type="evidence" value="ECO:0007669"/>
    <property type="project" value="InterPro"/>
</dbReference>
<comment type="subunit">
    <text evidence="1">Homodimer; disulfide-linked.</text>
</comment>
<keyword evidence="1" id="KW-0862">Zinc</keyword>
<dbReference type="Proteomes" id="UP000318571">
    <property type="component" value="Chromosome 5"/>
</dbReference>
<dbReference type="PANTHER" id="PTHR10443:SF12">
    <property type="entry name" value="DIPEPTIDASE"/>
    <property type="match status" value="1"/>
</dbReference>
<keyword evidence="1" id="KW-0325">Glycoprotein</keyword>
<keyword evidence="4" id="KW-1185">Reference proteome</keyword>
<comment type="subcellular location">
    <subcellularLocation>
        <location evidence="1">Membrane</location>
        <topology evidence="1">Lipid-anchor</topology>
        <topology evidence="1">GPI-anchor</topology>
    </subcellularLocation>
</comment>
<keyword evidence="1" id="KW-0378">Hydrolase</keyword>
<dbReference type="OMA" id="FVKCGPQ"/>
<dbReference type="Gene3D" id="3.20.20.140">
    <property type="entry name" value="Metal-dependent hydrolases"/>
    <property type="match status" value="1"/>
</dbReference>
<comment type="similarity">
    <text evidence="1">Belongs to the metallo-dependent hydrolases superfamily. Peptidase M19 family.</text>
</comment>
<name>A0A553PGK6_TIGCA</name>
<dbReference type="SUPFAM" id="SSF51556">
    <property type="entry name" value="Metallo-dependent hydrolases"/>
    <property type="match status" value="1"/>
</dbReference>
<dbReference type="Gene3D" id="1.10.510.10">
    <property type="entry name" value="Transferase(Phosphotransferase) domain 1"/>
    <property type="match status" value="1"/>
</dbReference>
<dbReference type="Pfam" id="PF07714">
    <property type="entry name" value="PK_Tyr_Ser-Thr"/>
    <property type="match status" value="1"/>
</dbReference>
<evidence type="ECO:0000256" key="1">
    <source>
        <dbReference type="RuleBase" id="RU341113"/>
    </source>
</evidence>
<reference evidence="3 4" key="1">
    <citation type="journal article" date="2018" name="Nat. Ecol. Evol.">
        <title>Genomic signatures of mitonuclear coevolution across populations of Tigriopus californicus.</title>
        <authorList>
            <person name="Barreto F.S."/>
            <person name="Watson E.T."/>
            <person name="Lima T.G."/>
            <person name="Willett C.S."/>
            <person name="Edmands S."/>
            <person name="Li W."/>
            <person name="Burton R.S."/>
        </authorList>
    </citation>
    <scope>NUCLEOTIDE SEQUENCE [LARGE SCALE GENOMIC DNA]</scope>
    <source>
        <strain evidence="3 4">San Diego</strain>
    </source>
</reference>
<keyword evidence="1" id="KW-0645">Protease</keyword>
<dbReference type="EMBL" id="VCGU01000004">
    <property type="protein sequence ID" value="TRY76808.1"/>
    <property type="molecule type" value="Genomic_DNA"/>
</dbReference>
<keyword evidence="1" id="KW-0336">GPI-anchor</keyword>
<keyword evidence="1" id="KW-1015">Disulfide bond</keyword>
<dbReference type="PROSITE" id="PS50112">
    <property type="entry name" value="PAS"/>
    <property type="match status" value="1"/>
</dbReference>
<dbReference type="EC" id="3.4.13.19" evidence="1"/>
<keyword evidence="1" id="KW-0224">Dipeptidase</keyword>
<dbReference type="InterPro" id="IPR001245">
    <property type="entry name" value="Ser-Thr/Tyr_kinase_cat_dom"/>
</dbReference>
<sequence>MLSIKIDDELSLTKRTPAEAEAVKDEIEKFGDIVFHMKNRRTKKKGFVPSTYMAKKGSLEWQELLQQLAKGYRLPMPAFMGTEEANINAVYLIMLACWLEDPQKRPSFESLKNDLENFELVRDENWCKMKAACLRELSFFALVGLSWAIPTTKEYKGPSQESIIQAKAILDKYPIIDGHNDFVMGLRTYFENDLTNFDFNTNLSAIEPWASHYADDTDIPRMKEGRVGGQFWSSFISCDAQYKDAVQLFMEQIDVIKRLVQDNPNDMTFVTDAQGIEQAFADKKIASLIGVESGHAIGESLGMLRMLYELGARYMTLTHTCNTPWADAAQVESGELPVRSDGLSDFGKLVVQEMNRLGMLVDLSHVSARTMADAMDVTRAPVIFSHSSARSVYDHPRNVPDEILSRLTDIDGIVMVNFFSCFVVPDCSENHGNVLDIVAHVNKIREVAGVDHVGIGSDFCGVDISPEGLEDSAGYPNLFAALLEDGWTEEELGKLASGNLIRVFKAVEAIRDTLTSEEPFQAWIPSEEVQADESQCRMEPW</sequence>